<accession>K0Q5U3</accession>
<organism evidence="1 2">
    <name type="scientific">Rhizobium mesoamericanum STM3625</name>
    <dbReference type="NCBI Taxonomy" id="1211777"/>
    <lineage>
        <taxon>Bacteria</taxon>
        <taxon>Pseudomonadati</taxon>
        <taxon>Pseudomonadota</taxon>
        <taxon>Alphaproteobacteria</taxon>
        <taxon>Hyphomicrobiales</taxon>
        <taxon>Rhizobiaceae</taxon>
        <taxon>Rhizobium/Agrobacterium group</taxon>
        <taxon>Rhizobium</taxon>
    </lineage>
</organism>
<dbReference type="EMBL" id="CANI01000088">
    <property type="protein sequence ID" value="CCM80307.1"/>
    <property type="molecule type" value="Genomic_DNA"/>
</dbReference>
<proteinExistence type="predicted"/>
<keyword evidence="2" id="KW-1185">Reference proteome</keyword>
<dbReference type="HOGENOM" id="CLU_2047836_0_0_5"/>
<reference evidence="1 2" key="1">
    <citation type="journal article" date="2013" name="Genome Announc.">
        <title>Draft Genome Sequence of Rhizobium mesoamericanum STM3625, a Nitrogen-Fixing Symbiont of Mimosa pudica Isolated in French Guiana (South America).</title>
        <authorList>
            <person name="Moulin L."/>
            <person name="Mornico D."/>
            <person name="Melkonian R."/>
            <person name="Klonowska A."/>
        </authorList>
    </citation>
    <scope>NUCLEOTIDE SEQUENCE [LARGE SCALE GENOMIC DNA]</scope>
    <source>
        <strain evidence="1 2">STM3625</strain>
    </source>
</reference>
<evidence type="ECO:0000313" key="2">
    <source>
        <dbReference type="Proteomes" id="UP000009319"/>
    </source>
</evidence>
<name>K0Q5U3_9HYPH</name>
<dbReference type="AlphaFoldDB" id="K0Q5U3"/>
<dbReference type="Proteomes" id="UP000009319">
    <property type="component" value="Unassembled WGS sequence"/>
</dbReference>
<gene>
    <name evidence="1" type="ORF">BN77_p250033</name>
</gene>
<evidence type="ECO:0000313" key="1">
    <source>
        <dbReference type="EMBL" id="CCM80307.1"/>
    </source>
</evidence>
<sequence>MRHRLPLGFAASRQNLLRYRPRQVIRVTLARRNSLPSVSRSPLEPRPTKVWQSSRRLIGVPDNGLLAIDVFEPGTWIIFGHLASGEVYFGQDPNYFGSKITPSSEKAAILSLRAHDLATC</sequence>
<comment type="caution">
    <text evidence="1">The sequence shown here is derived from an EMBL/GenBank/DDBJ whole genome shotgun (WGS) entry which is preliminary data.</text>
</comment>
<protein>
    <submittedName>
        <fullName evidence="1">Uncharacterized protein</fullName>
    </submittedName>
</protein>